<name>A0A4D6MPG9_VIGUN</name>
<evidence type="ECO:0000313" key="2">
    <source>
        <dbReference type="Proteomes" id="UP000501690"/>
    </source>
</evidence>
<keyword evidence="2" id="KW-1185">Reference proteome</keyword>
<dbReference type="EMBL" id="CP039352">
    <property type="protein sequence ID" value="QCE03430.1"/>
    <property type="molecule type" value="Genomic_DNA"/>
</dbReference>
<reference evidence="1 2" key="1">
    <citation type="submission" date="2019-04" db="EMBL/GenBank/DDBJ databases">
        <title>An improved genome assembly and genetic linkage map for asparagus bean, Vigna unguiculata ssp. sesquipedialis.</title>
        <authorList>
            <person name="Xia Q."/>
            <person name="Zhang R."/>
            <person name="Dong Y."/>
        </authorList>
    </citation>
    <scope>NUCLEOTIDE SEQUENCE [LARGE SCALE GENOMIC DNA]</scope>
    <source>
        <tissue evidence="1">Leaf</tissue>
    </source>
</reference>
<gene>
    <name evidence="1" type="ORF">DEO72_LG8g1454</name>
</gene>
<accession>A0A4D6MPG9</accession>
<dbReference type="AlphaFoldDB" id="A0A4D6MPG9"/>
<protein>
    <submittedName>
        <fullName evidence="1">Uncharacterized protein</fullName>
    </submittedName>
</protein>
<organism evidence="1 2">
    <name type="scientific">Vigna unguiculata</name>
    <name type="common">Cowpea</name>
    <dbReference type="NCBI Taxonomy" id="3917"/>
    <lineage>
        <taxon>Eukaryota</taxon>
        <taxon>Viridiplantae</taxon>
        <taxon>Streptophyta</taxon>
        <taxon>Embryophyta</taxon>
        <taxon>Tracheophyta</taxon>
        <taxon>Spermatophyta</taxon>
        <taxon>Magnoliopsida</taxon>
        <taxon>eudicotyledons</taxon>
        <taxon>Gunneridae</taxon>
        <taxon>Pentapetalae</taxon>
        <taxon>rosids</taxon>
        <taxon>fabids</taxon>
        <taxon>Fabales</taxon>
        <taxon>Fabaceae</taxon>
        <taxon>Papilionoideae</taxon>
        <taxon>50 kb inversion clade</taxon>
        <taxon>NPAAA clade</taxon>
        <taxon>indigoferoid/millettioid clade</taxon>
        <taxon>Phaseoleae</taxon>
        <taxon>Vigna</taxon>
    </lineage>
</organism>
<dbReference type="Proteomes" id="UP000501690">
    <property type="component" value="Linkage Group LG8"/>
</dbReference>
<proteinExistence type="predicted"/>
<evidence type="ECO:0000313" key="1">
    <source>
        <dbReference type="EMBL" id="QCE03430.1"/>
    </source>
</evidence>
<sequence>MNRLVAMSFCQAARHWLRSVWQEEWEGMVKDEKIHELWIQYRSVVDEQPTKLSAKLQNVSGIAPNGLLIIARRASAWRWEGTARRSGFVSPSGAGYCASGEAHIQLLSRGDTSEIGSYVPCSRSRDATCEEVRGWWITCVGLRAGSSPFLFVYGDDRVIRYSGADVDIGGAEDVQAME</sequence>